<gene>
    <name evidence="2" type="ORF">AC529_15655</name>
</gene>
<sequence>MTIEDVANATEWSAGKISNIETGARLRPTVMEVKGLLDIYGVTDKQRREAILNLTRQARERGWWSKYNDVFTDDFPAFEAEAHSIHTYEPAIIPGLLQTPGYIRLMMRALIRRTPVDVDRTLETRRRRQALLDLDDAPELWAVIDEAALLRFRPAKEVFREQVQHLIDVAEADNTVTIQILPFSSGMHAGLRGPFVIMDFPSDVNPVVYLETDADGLYLEDQEEVDRYRRIFDHITTSACPPDASLQMLKEML</sequence>
<name>A0A147KES2_THECS</name>
<dbReference type="Pfam" id="PF19054">
    <property type="entry name" value="DUF5753"/>
    <property type="match status" value="1"/>
</dbReference>
<dbReference type="InterPro" id="IPR001387">
    <property type="entry name" value="Cro/C1-type_HTH"/>
</dbReference>
<keyword evidence="2" id="KW-0238">DNA-binding</keyword>
<keyword evidence="3" id="KW-1185">Reference proteome</keyword>
<evidence type="ECO:0000313" key="3">
    <source>
        <dbReference type="Proteomes" id="UP000074382"/>
    </source>
</evidence>
<dbReference type="CDD" id="cd00093">
    <property type="entry name" value="HTH_XRE"/>
    <property type="match status" value="1"/>
</dbReference>
<dbReference type="Pfam" id="PF13560">
    <property type="entry name" value="HTH_31"/>
    <property type="match status" value="1"/>
</dbReference>
<dbReference type="Proteomes" id="UP000074382">
    <property type="component" value="Unassembled WGS sequence"/>
</dbReference>
<accession>A0A147KES2</accession>
<comment type="caution">
    <text evidence="2">The sequence shown here is derived from an EMBL/GenBank/DDBJ whole genome shotgun (WGS) entry which is preliminary data.</text>
</comment>
<proteinExistence type="predicted"/>
<evidence type="ECO:0000313" key="2">
    <source>
        <dbReference type="EMBL" id="KUP95792.1"/>
    </source>
</evidence>
<protein>
    <submittedName>
        <fullName evidence="2">DNA-binding protein</fullName>
    </submittedName>
</protein>
<dbReference type="STRING" id="665004.AC529_15655"/>
<organism evidence="2 3">
    <name type="scientific">Thermobifida cellulosilytica TB100</name>
    <dbReference type="NCBI Taxonomy" id="665004"/>
    <lineage>
        <taxon>Bacteria</taxon>
        <taxon>Bacillati</taxon>
        <taxon>Actinomycetota</taxon>
        <taxon>Actinomycetes</taxon>
        <taxon>Streptosporangiales</taxon>
        <taxon>Nocardiopsidaceae</taxon>
        <taxon>Thermobifida</taxon>
    </lineage>
</organism>
<dbReference type="EMBL" id="LGEM01000108">
    <property type="protein sequence ID" value="KUP95792.1"/>
    <property type="molecule type" value="Genomic_DNA"/>
</dbReference>
<reference evidence="3" key="1">
    <citation type="journal article" date="2017" name="Acta Aliment.">
        <title>Plant polysaccharide degrading enzyme system of Thermpbifida cellulosilytica TB100 revealed by de novo genome project data.</title>
        <authorList>
            <person name="Toth A."/>
            <person name="Baka E."/>
            <person name="Luzics S."/>
            <person name="Bata-Vidacs I."/>
            <person name="Nagy I."/>
            <person name="Balint B."/>
            <person name="Herceg R."/>
            <person name="Olasz F."/>
            <person name="Wilk T."/>
            <person name="Nagy T."/>
            <person name="Kriszt B."/>
            <person name="Nagy I."/>
            <person name="Kukolya J."/>
        </authorList>
    </citation>
    <scope>NUCLEOTIDE SEQUENCE [LARGE SCALE GENOMIC DNA]</scope>
    <source>
        <strain evidence="3">TB100</strain>
    </source>
</reference>
<dbReference type="GO" id="GO:0003677">
    <property type="term" value="F:DNA binding"/>
    <property type="evidence" value="ECO:0007669"/>
    <property type="project" value="UniProtKB-KW"/>
</dbReference>
<dbReference type="InterPro" id="IPR043917">
    <property type="entry name" value="DUF5753"/>
</dbReference>
<evidence type="ECO:0000259" key="1">
    <source>
        <dbReference type="Pfam" id="PF19054"/>
    </source>
</evidence>
<feature type="domain" description="DUF5753" evidence="1">
    <location>
        <begin position="73"/>
        <end position="251"/>
    </location>
</feature>
<dbReference type="PATRIC" id="fig|665004.4.peg.1220"/>
<dbReference type="AlphaFoldDB" id="A0A147KES2"/>